<dbReference type="CDD" id="cd00293">
    <property type="entry name" value="USP-like"/>
    <property type="match status" value="2"/>
</dbReference>
<dbReference type="InterPro" id="IPR014729">
    <property type="entry name" value="Rossmann-like_a/b/a_fold"/>
</dbReference>
<accession>A0ABN6L825</accession>
<evidence type="ECO:0000313" key="4">
    <source>
        <dbReference type="Proteomes" id="UP001354989"/>
    </source>
</evidence>
<proteinExistence type="inferred from homology"/>
<dbReference type="Proteomes" id="UP001354989">
    <property type="component" value="Chromosome"/>
</dbReference>
<evidence type="ECO:0000259" key="2">
    <source>
        <dbReference type="Pfam" id="PF00582"/>
    </source>
</evidence>
<dbReference type="PANTHER" id="PTHR46268:SF6">
    <property type="entry name" value="UNIVERSAL STRESS PROTEIN UP12"/>
    <property type="match status" value="1"/>
</dbReference>
<comment type="similarity">
    <text evidence="1">Belongs to the universal stress protein A family.</text>
</comment>
<sequence length="335" mass="37953">MYYKLKRILAPIDFSAQDEQIITFLSAIARMVDVEEIFFLHVIPQDHWTKEPGYSTGQSIEELLESKFATGVAEHFKDHPTQIHFRIKHGSKAETIVTYAKNKMIDLIAIGKKRFRPDPSPKPVPEEALKYSHPIEFLTSSPIVEKESSGYLVRKVANMSPCSMLIIPENLPATISHVIVPVDFNDASKVAMEKAYEISFQSANNPKIDCLHVFSAPINGFHTGMNYKDWIDSIAEGRRRAFEDFFKKTRIPERSAVNCKFIHDPEGDSAKVIARYAQQIKASAICIGTEGRSFLASLILGDVAERLLAYELRQPLFIIKDRTKNIGFFDALFKL</sequence>
<reference evidence="3 4" key="1">
    <citation type="submission" date="2021-12" db="EMBL/GenBank/DDBJ databases">
        <title>Genome sequencing of bacteria with rrn-lacking chromosome and rrn-plasmid.</title>
        <authorList>
            <person name="Anda M."/>
            <person name="Iwasaki W."/>
        </authorList>
    </citation>
    <scope>NUCLEOTIDE SEQUENCE [LARGE SCALE GENOMIC DNA]</scope>
    <source>
        <strain evidence="3 4">NBRC 101262</strain>
    </source>
</reference>
<gene>
    <name evidence="3" type="ORF">PEPS_15490</name>
</gene>
<dbReference type="Gene3D" id="3.40.50.12370">
    <property type="match status" value="1"/>
</dbReference>
<dbReference type="SUPFAM" id="SSF52402">
    <property type="entry name" value="Adenine nucleotide alpha hydrolases-like"/>
    <property type="match status" value="2"/>
</dbReference>
<feature type="domain" description="UspA" evidence="2">
    <location>
        <begin position="176"/>
        <end position="308"/>
    </location>
</feature>
<dbReference type="Pfam" id="PF00582">
    <property type="entry name" value="Usp"/>
    <property type="match status" value="2"/>
</dbReference>
<keyword evidence="4" id="KW-1185">Reference proteome</keyword>
<feature type="domain" description="UspA" evidence="2">
    <location>
        <begin position="6"/>
        <end position="114"/>
    </location>
</feature>
<evidence type="ECO:0000313" key="3">
    <source>
        <dbReference type="EMBL" id="BDC99268.1"/>
    </source>
</evidence>
<protein>
    <recommendedName>
        <fullName evidence="2">UspA domain-containing protein</fullName>
    </recommendedName>
</protein>
<dbReference type="InterPro" id="IPR006016">
    <property type="entry name" value="UspA"/>
</dbReference>
<dbReference type="RefSeq" id="WP_338396699.1">
    <property type="nucleotide sequence ID" value="NZ_AP025292.1"/>
</dbReference>
<dbReference type="PANTHER" id="PTHR46268">
    <property type="entry name" value="STRESS RESPONSE PROTEIN NHAX"/>
    <property type="match status" value="1"/>
</dbReference>
<dbReference type="EMBL" id="AP025292">
    <property type="protein sequence ID" value="BDC99268.1"/>
    <property type="molecule type" value="Genomic_DNA"/>
</dbReference>
<evidence type="ECO:0000256" key="1">
    <source>
        <dbReference type="ARBA" id="ARBA00008791"/>
    </source>
</evidence>
<name>A0ABN6L825_9BACT</name>
<dbReference type="Gene3D" id="3.40.50.620">
    <property type="entry name" value="HUPs"/>
    <property type="match status" value="1"/>
</dbReference>
<organism evidence="3 4">
    <name type="scientific">Persicobacter psychrovividus</name>
    <dbReference type="NCBI Taxonomy" id="387638"/>
    <lineage>
        <taxon>Bacteria</taxon>
        <taxon>Pseudomonadati</taxon>
        <taxon>Bacteroidota</taxon>
        <taxon>Cytophagia</taxon>
        <taxon>Cytophagales</taxon>
        <taxon>Persicobacteraceae</taxon>
        <taxon>Persicobacter</taxon>
    </lineage>
</organism>